<sequence>MKRLWSSRRARPSQPHLKWVPILGELQKTLQRGEYLPLRPLPMFESNFVQVTSSGGPVFVHHRANRLTMGVAASLPGLVLPDTLLIARPPEGRDRSSLLLSRMIPLDLVHLYVHNMHSWRLKLRLATGRYYYLELDAPDHELGFLFDRWIYLINLLREPATTWAPRTLHLPPPGQPLDAAPASTWRLQVRPQPNEEVCVPTFPYKTPAAQNQKAKALKRTFKSQAVGGSMPTMWPRLERADIKKKDLRKQSHPEARSDRNITQIQLPDKTSITIRTIFSIISNTINQSHSSSKACMSDSEGALGPRGLIETPVHCISSNRPELPFLDSCDHLDMLLWHQDLDELMDPESSTVTSSSLGPYLGSPALHLFPPHPSALRSGKKATPKVSQPQGPLPTKKAPSAPRAPFTKEQLGRGAAASPHTPFQKAPAVSGLPHKAPPGLAVPPKTPALQNSSLKVPVVPALPQKALPRPQKGPQAPAVTRKPLAPPAPRKEPVVPPTPWASPPPPDPAGADAIISEEHKLEGAPSRGKLEQVVFWGAQGTQVVELRTTTRSLELPHATAKKESKELLISRTRELALEALEGREKLENAVHKVKEEVVLDLPNLRSKEVEQRQRWVQTQEVVLRGPLKEHNRPFSMEGIALAKLIIAASSREEHPKPAHVTLSSWLSKDTPTFPMPAADLPLCPSQLSLLKMPAKAEDQSPTGEEDTPQWMDTQPLRDPVGPSTGPTSNLPVSDNTQIVRSSQWEDLPQEPSTSRVGALAGTTPEEKTLEEPGLAQPSASKQLHPTL</sequence>
<dbReference type="FunCoup" id="A0A1S3GP05">
    <property type="interactions" value="35"/>
</dbReference>
<dbReference type="Pfam" id="PF12480">
    <property type="entry name" value="GARIL_Rab2_bd"/>
    <property type="match status" value="1"/>
</dbReference>
<dbReference type="AlphaFoldDB" id="A0A1S3GP05"/>
<evidence type="ECO:0000313" key="5">
    <source>
        <dbReference type="RefSeq" id="XP_012889984.1"/>
    </source>
</evidence>
<proteinExistence type="inferred from homology"/>
<dbReference type="RefSeq" id="XP_012889984.1">
    <property type="nucleotide sequence ID" value="XM_013034530.1"/>
</dbReference>
<reference evidence="5" key="1">
    <citation type="submission" date="2025-08" db="UniProtKB">
        <authorList>
            <consortium name="RefSeq"/>
        </authorList>
    </citation>
    <scope>IDENTIFICATION</scope>
    <source>
        <tissue evidence="5">Kidney</tissue>
    </source>
</reference>
<comment type="similarity">
    <text evidence="1">Belongs to the GARIN family.</text>
</comment>
<dbReference type="GeneID" id="105999499"/>
<dbReference type="Proteomes" id="UP000081671">
    <property type="component" value="Unplaced"/>
</dbReference>
<dbReference type="GO" id="GO:0007286">
    <property type="term" value="P:spermatid development"/>
    <property type="evidence" value="ECO:0007669"/>
    <property type="project" value="UniProtKB-ARBA"/>
</dbReference>
<dbReference type="PANTHER" id="PTHR22574">
    <property type="match status" value="1"/>
</dbReference>
<feature type="region of interest" description="Disordered" evidence="2">
    <location>
        <begin position="368"/>
        <end position="449"/>
    </location>
</feature>
<dbReference type="CTD" id="284418"/>
<keyword evidence="4" id="KW-1185">Reference proteome</keyword>
<feature type="compositionally biased region" description="Polar residues" evidence="2">
    <location>
        <begin position="777"/>
        <end position="787"/>
    </location>
</feature>
<protein>
    <submittedName>
        <fullName evidence="5">Protein FAM71E2</fullName>
    </submittedName>
</protein>
<evidence type="ECO:0000313" key="4">
    <source>
        <dbReference type="Proteomes" id="UP000081671"/>
    </source>
</evidence>
<evidence type="ECO:0000259" key="3">
    <source>
        <dbReference type="Pfam" id="PF12480"/>
    </source>
</evidence>
<feature type="region of interest" description="Disordered" evidence="2">
    <location>
        <begin position="693"/>
        <end position="787"/>
    </location>
</feature>
<dbReference type="PANTHER" id="PTHR22574:SF12">
    <property type="entry name" value="GOLGI-ASSOCIATED RAB2 INTERACTOR PROTEIN 5B"/>
    <property type="match status" value="1"/>
</dbReference>
<feature type="region of interest" description="Disordered" evidence="2">
    <location>
        <begin position="464"/>
        <end position="512"/>
    </location>
</feature>
<dbReference type="InterPro" id="IPR022168">
    <property type="entry name" value="GARIL-like_Rab2B-bd"/>
</dbReference>
<evidence type="ECO:0000256" key="1">
    <source>
        <dbReference type="ARBA" id="ARBA00038379"/>
    </source>
</evidence>
<feature type="compositionally biased region" description="Pro residues" evidence="2">
    <location>
        <begin position="484"/>
        <end position="508"/>
    </location>
</feature>
<dbReference type="OrthoDB" id="9837956at2759"/>
<dbReference type="InParanoid" id="A0A1S3GP05"/>
<dbReference type="KEGG" id="dord:105999499"/>
<dbReference type="GO" id="GO:0005634">
    <property type="term" value="C:nucleus"/>
    <property type="evidence" value="ECO:0007669"/>
    <property type="project" value="TreeGrafter"/>
</dbReference>
<gene>
    <name evidence="5" type="primary">Fam71e2</name>
</gene>
<evidence type="ECO:0000256" key="2">
    <source>
        <dbReference type="SAM" id="MobiDB-lite"/>
    </source>
</evidence>
<feature type="compositionally biased region" description="Polar residues" evidence="2">
    <location>
        <begin position="724"/>
        <end position="755"/>
    </location>
</feature>
<name>A0A1S3GP05_DIPOR</name>
<organism evidence="4 5">
    <name type="scientific">Dipodomys ordii</name>
    <name type="common">Ord's kangaroo rat</name>
    <dbReference type="NCBI Taxonomy" id="10020"/>
    <lineage>
        <taxon>Eukaryota</taxon>
        <taxon>Metazoa</taxon>
        <taxon>Chordata</taxon>
        <taxon>Craniata</taxon>
        <taxon>Vertebrata</taxon>
        <taxon>Euteleostomi</taxon>
        <taxon>Mammalia</taxon>
        <taxon>Eutheria</taxon>
        <taxon>Euarchontoglires</taxon>
        <taxon>Glires</taxon>
        <taxon>Rodentia</taxon>
        <taxon>Castorimorpha</taxon>
        <taxon>Heteromyidae</taxon>
        <taxon>Dipodomyinae</taxon>
        <taxon>Dipodomys</taxon>
    </lineage>
</organism>
<accession>A0A1S3GP05</accession>
<feature type="domain" description="Golgi associated RAB2 interactor protein-like Rab2B-binding" evidence="3">
    <location>
        <begin position="98"/>
        <end position="165"/>
    </location>
</feature>